<evidence type="ECO:0000256" key="11">
    <source>
        <dbReference type="SAM" id="MobiDB-lite"/>
    </source>
</evidence>
<protein>
    <recommendedName>
        <fullName evidence="2 9">cAMP-dependent protein kinase regulatory subunit</fullName>
    </recommendedName>
</protein>
<dbReference type="Pfam" id="PF00027">
    <property type="entry name" value="cNMP_binding"/>
    <property type="match status" value="2"/>
</dbReference>
<dbReference type="GO" id="GO:0033554">
    <property type="term" value="P:cellular response to stress"/>
    <property type="evidence" value="ECO:0007669"/>
    <property type="project" value="UniProtKB-ARBA"/>
</dbReference>
<feature type="domain" description="Cyclic nucleotide-binding" evidence="12">
    <location>
        <begin position="370"/>
        <end position="486"/>
    </location>
</feature>
<evidence type="ECO:0000256" key="1">
    <source>
        <dbReference type="ARBA" id="ARBA00005753"/>
    </source>
</evidence>
<dbReference type="PROSITE" id="PS50042">
    <property type="entry name" value="CNMP_BINDING_3"/>
    <property type="match status" value="2"/>
</dbReference>
<dbReference type="InterPro" id="IPR018488">
    <property type="entry name" value="cNMP-bd_CS"/>
</dbReference>
<dbReference type="CDD" id="cd12098">
    <property type="entry name" value="DD_R_ScPKA-like"/>
    <property type="match status" value="1"/>
</dbReference>
<dbReference type="InterPro" id="IPR000595">
    <property type="entry name" value="cNMP-bd_dom"/>
</dbReference>
<dbReference type="GO" id="GO:0016301">
    <property type="term" value="F:kinase activity"/>
    <property type="evidence" value="ECO:0007669"/>
    <property type="project" value="UniProtKB-KW"/>
</dbReference>
<dbReference type="STRING" id="1076935.U4L3W0"/>
<keyword evidence="3" id="KW-0597">Phosphoprotein</keyword>
<evidence type="ECO:0000256" key="6">
    <source>
        <dbReference type="ARBA" id="ARBA00022741"/>
    </source>
</evidence>
<gene>
    <name evidence="13" type="ORF">PCON_06580</name>
</gene>
<dbReference type="FunFam" id="2.60.120.10:FF:000039">
    <property type="entry name" value="cAMP-dependent protein kinase regulatory subunit"/>
    <property type="match status" value="1"/>
</dbReference>
<dbReference type="SMART" id="SM00394">
    <property type="entry name" value="RIIa"/>
    <property type="match status" value="1"/>
</dbReference>
<feature type="binding site" evidence="10">
    <location>
        <position position="316"/>
    </location>
    <ligand>
        <name>3',5'-cyclic AMP</name>
        <dbReference type="ChEBI" id="CHEBI:58165"/>
        <label>1</label>
    </ligand>
</feature>
<feature type="binding site" evidence="10">
    <location>
        <position position="436"/>
    </location>
    <ligand>
        <name>3',5'-cyclic AMP</name>
        <dbReference type="ChEBI" id="CHEBI:58165"/>
        <label>2</label>
    </ligand>
</feature>
<dbReference type="InterPro" id="IPR003117">
    <property type="entry name" value="cAMP_dep_PK_reg_su_I/II_a/b"/>
</dbReference>
<keyword evidence="6 9" id="KW-0547">Nucleotide-binding</keyword>
<dbReference type="InterPro" id="IPR050503">
    <property type="entry name" value="cAMP-dep_PK_reg_su-like"/>
</dbReference>
<dbReference type="PANTHER" id="PTHR11635:SF152">
    <property type="entry name" value="CAMP-DEPENDENT PROTEIN KINASE TYPE I REGULATORY SUBUNIT-RELATED"/>
    <property type="match status" value="1"/>
</dbReference>
<evidence type="ECO:0000256" key="3">
    <source>
        <dbReference type="ARBA" id="ARBA00022553"/>
    </source>
</evidence>
<dbReference type="Gene3D" id="2.60.120.10">
    <property type="entry name" value="Jelly Rolls"/>
    <property type="match status" value="2"/>
</dbReference>
<dbReference type="InterPro" id="IPR014710">
    <property type="entry name" value="RmlC-like_jellyroll"/>
</dbReference>
<name>U4L3W0_PYROM</name>
<feature type="region of interest" description="Disordered" evidence="11">
    <location>
        <begin position="116"/>
        <end position="229"/>
    </location>
</feature>
<accession>U4L3W0</accession>
<keyword evidence="13" id="KW-0418">Kinase</keyword>
<keyword evidence="7 9" id="KW-0114">cAMP</keyword>
<dbReference type="GO" id="GO:0005952">
    <property type="term" value="C:cAMP-dependent protein kinase complex"/>
    <property type="evidence" value="ECO:0007669"/>
    <property type="project" value="InterPro"/>
</dbReference>
<dbReference type="AlphaFoldDB" id="U4L3W0"/>
<feature type="binding site" evidence="10">
    <location>
        <position position="445"/>
    </location>
    <ligand>
        <name>3',5'-cyclic AMP</name>
        <dbReference type="ChEBI" id="CHEBI:58165"/>
        <label>2</label>
    </ligand>
</feature>
<dbReference type="GO" id="GO:0005634">
    <property type="term" value="C:nucleus"/>
    <property type="evidence" value="ECO:0007669"/>
    <property type="project" value="TreeGrafter"/>
</dbReference>
<dbReference type="Proteomes" id="UP000018144">
    <property type="component" value="Unassembled WGS sequence"/>
</dbReference>
<dbReference type="SMART" id="SM00100">
    <property type="entry name" value="cNMP"/>
    <property type="match status" value="2"/>
</dbReference>
<evidence type="ECO:0000256" key="2">
    <source>
        <dbReference type="ARBA" id="ARBA00020355"/>
    </source>
</evidence>
<dbReference type="SUPFAM" id="SSF51206">
    <property type="entry name" value="cAMP-binding domain-like"/>
    <property type="match status" value="2"/>
</dbReference>
<dbReference type="Pfam" id="PF02197">
    <property type="entry name" value="RIIa"/>
    <property type="match status" value="1"/>
</dbReference>
<reference evidence="13 14" key="1">
    <citation type="journal article" date="2013" name="PLoS Genet.">
        <title>The genome and development-dependent transcriptomes of Pyronema confluens: a window into fungal evolution.</title>
        <authorList>
            <person name="Traeger S."/>
            <person name="Altegoer F."/>
            <person name="Freitag M."/>
            <person name="Gabaldon T."/>
            <person name="Kempken F."/>
            <person name="Kumar A."/>
            <person name="Marcet-Houben M."/>
            <person name="Poggeler S."/>
            <person name="Stajich J.E."/>
            <person name="Nowrousian M."/>
        </authorList>
    </citation>
    <scope>NUCLEOTIDE SEQUENCE [LARGE SCALE GENOMIC DNA]</scope>
    <source>
        <strain evidence="14">CBS 100304</strain>
        <tissue evidence="13">Vegetative mycelium</tissue>
    </source>
</reference>
<evidence type="ECO:0000256" key="7">
    <source>
        <dbReference type="ARBA" id="ARBA00023149"/>
    </source>
</evidence>
<evidence type="ECO:0000256" key="9">
    <source>
        <dbReference type="PIRNR" id="PIRNR000548"/>
    </source>
</evidence>
<evidence type="ECO:0000313" key="13">
    <source>
        <dbReference type="EMBL" id="CCX06993.1"/>
    </source>
</evidence>
<dbReference type="EMBL" id="HF935329">
    <property type="protein sequence ID" value="CCX06993.1"/>
    <property type="molecule type" value="Genomic_DNA"/>
</dbReference>
<evidence type="ECO:0000256" key="4">
    <source>
        <dbReference type="ARBA" id="ARBA00022566"/>
    </source>
</evidence>
<dbReference type="Gene3D" id="1.20.890.10">
    <property type="entry name" value="cAMP-dependent protein kinase regulatory subunit, dimerization-anchoring domain"/>
    <property type="match status" value="1"/>
</dbReference>
<proteinExistence type="inferred from homology"/>
<dbReference type="OrthoDB" id="417078at2759"/>
<dbReference type="PANTHER" id="PTHR11635">
    <property type="entry name" value="CAMP-DEPENDENT PROTEIN KINASE REGULATORY CHAIN"/>
    <property type="match status" value="1"/>
</dbReference>
<keyword evidence="4 9" id="KW-0116">cAMP-binding</keyword>
<feature type="compositionally biased region" description="Polar residues" evidence="11">
    <location>
        <begin position="188"/>
        <end position="213"/>
    </location>
</feature>
<comment type="subunit">
    <text evidence="8 9">Tetramer, composed of 2 regulatory (R) and 2 catalytic (C) subunits. In the presence of cAMP it dissociates into 2 active monomeric C subunits and an R dimer.</text>
</comment>
<keyword evidence="14" id="KW-1185">Reference proteome</keyword>
<keyword evidence="13" id="KW-0808">Transferase</keyword>
<evidence type="ECO:0000256" key="8">
    <source>
        <dbReference type="ARBA" id="ARBA00025979"/>
    </source>
</evidence>
<evidence type="ECO:0000256" key="5">
    <source>
        <dbReference type="ARBA" id="ARBA00022737"/>
    </source>
</evidence>
<dbReference type="GO" id="GO:0030552">
    <property type="term" value="F:cAMP binding"/>
    <property type="evidence" value="ECO:0007669"/>
    <property type="project" value="UniProtKB-KW"/>
</dbReference>
<dbReference type="InterPro" id="IPR012198">
    <property type="entry name" value="cAMP_dep_PK_reg_su"/>
</dbReference>
<keyword evidence="5" id="KW-0677">Repeat</keyword>
<evidence type="ECO:0000313" key="14">
    <source>
        <dbReference type="Proteomes" id="UP000018144"/>
    </source>
</evidence>
<dbReference type="GO" id="GO:0005829">
    <property type="term" value="C:cytosol"/>
    <property type="evidence" value="ECO:0007669"/>
    <property type="project" value="TreeGrafter"/>
</dbReference>
<dbReference type="OMA" id="SQTRCVG"/>
<dbReference type="InterPro" id="IPR018490">
    <property type="entry name" value="cNMP-bd_dom_sf"/>
</dbReference>
<dbReference type="GO" id="GO:0004862">
    <property type="term" value="F:cAMP-dependent protein kinase inhibitor activity"/>
    <property type="evidence" value="ECO:0007669"/>
    <property type="project" value="TreeGrafter"/>
</dbReference>
<dbReference type="CDD" id="cd00038">
    <property type="entry name" value="CAP_ED"/>
    <property type="match status" value="2"/>
</dbReference>
<dbReference type="PRINTS" id="PR00103">
    <property type="entry name" value="CAMPKINASE"/>
</dbReference>
<feature type="binding site" evidence="10">
    <location>
        <position position="325"/>
    </location>
    <ligand>
        <name>3',5'-cyclic AMP</name>
        <dbReference type="ChEBI" id="CHEBI:58165"/>
        <label>2</label>
    </ligand>
</feature>
<dbReference type="PROSITE" id="PS00888">
    <property type="entry name" value="CNMP_BINDING_1"/>
    <property type="match status" value="2"/>
</dbReference>
<dbReference type="PROSITE" id="PS00889">
    <property type="entry name" value="CNMP_BINDING_2"/>
    <property type="match status" value="2"/>
</dbReference>
<feature type="compositionally biased region" description="Low complexity" evidence="11">
    <location>
        <begin position="162"/>
        <end position="171"/>
    </location>
</feature>
<organism evidence="13 14">
    <name type="scientific">Pyronema omphalodes (strain CBS 100304)</name>
    <name type="common">Pyronema confluens</name>
    <dbReference type="NCBI Taxonomy" id="1076935"/>
    <lineage>
        <taxon>Eukaryota</taxon>
        <taxon>Fungi</taxon>
        <taxon>Dikarya</taxon>
        <taxon>Ascomycota</taxon>
        <taxon>Pezizomycotina</taxon>
        <taxon>Pezizomycetes</taxon>
        <taxon>Pezizales</taxon>
        <taxon>Pyronemataceae</taxon>
        <taxon>Pyronema</taxon>
    </lineage>
</organism>
<feature type="domain" description="Cyclic nucleotide-binding" evidence="12">
    <location>
        <begin position="238"/>
        <end position="367"/>
    </location>
</feature>
<sequence>MSLPANYLEEINGLSREVSKSQPIDVLQFCANHFQTRLEEERNKFLTQQNAAPAMNTNPFGAAHEAEDTFGGPGEPSPFDNPFAPETSNPFAGQFNNNSPFGVPSFDGTHDMITEEEEDIHSPTTPSFKPQYSMGGPSVGGPGARSPRGRRNHSPASGGGSSRRPQSSQSANYAGQSHLSPNAAANDFPSNYNRNRRTSVSAESLIPSASSDDWTPPSHPKTEEQQQRLRSAVSGNFLFTHLDEEQERQVLLALVEKPLPNKDMRVITQGDVGDYFYVVERGEFDVYVNEAGVMTSGPDGMGKKVASIGPGGSFGELALMYNAPRAATVVSTTSQNILWALDRVTFRRILMENTFKRRRRYEAILEKLKDFPPLQPSERSKIADALDTEIYEPGSKIIREGDAGDRFYIIEKGKVEVHTNAEGHVDNLDEGMYFGELALIDDKPRAATIIAQTKVTVAFLGKDGFQRLLGSVADIMKRNDPRLRKDSRAGMLDSFDGASDPLQAAAARQAAIEV</sequence>
<evidence type="ECO:0000256" key="10">
    <source>
        <dbReference type="PIRSR" id="PIRSR000548-1"/>
    </source>
</evidence>
<dbReference type="PIRSF" id="PIRSF000548">
    <property type="entry name" value="PK_regulatory"/>
    <property type="match status" value="1"/>
</dbReference>
<comment type="similarity">
    <text evidence="1 9">Belongs to the cAMP-dependent kinase regulatory chain family.</text>
</comment>
<evidence type="ECO:0000259" key="12">
    <source>
        <dbReference type="PROSITE" id="PS50042"/>
    </source>
</evidence>
<dbReference type="eggNOG" id="KOG1113">
    <property type="taxonomic scope" value="Eukaryota"/>
</dbReference>
<dbReference type="GO" id="GO:0034236">
    <property type="term" value="F:protein kinase A catalytic subunit binding"/>
    <property type="evidence" value="ECO:0007669"/>
    <property type="project" value="TreeGrafter"/>
</dbReference>